<dbReference type="Proteomes" id="UP000321577">
    <property type="component" value="Unassembled WGS sequence"/>
</dbReference>
<keyword evidence="3" id="KW-1185">Reference proteome</keyword>
<evidence type="ECO:0000313" key="2">
    <source>
        <dbReference type="EMBL" id="GEP42116.1"/>
    </source>
</evidence>
<dbReference type="EMBL" id="BKAG01000007">
    <property type="protein sequence ID" value="GEP42116.1"/>
    <property type="molecule type" value="Genomic_DNA"/>
</dbReference>
<protein>
    <submittedName>
        <fullName evidence="2">Protein phosphatase PrpC</fullName>
    </submittedName>
</protein>
<name>A0A512M5V7_9BACT</name>
<dbReference type="AlphaFoldDB" id="A0A512M5V7"/>
<dbReference type="CDD" id="cd00143">
    <property type="entry name" value="PP2Cc"/>
    <property type="match status" value="1"/>
</dbReference>
<dbReference type="InterPro" id="IPR036457">
    <property type="entry name" value="PPM-type-like_dom_sf"/>
</dbReference>
<accession>A0A512M5V7</accession>
<feature type="domain" description="PPM-type phosphatase" evidence="1">
    <location>
        <begin position="1"/>
        <end position="258"/>
    </location>
</feature>
<evidence type="ECO:0000259" key="1">
    <source>
        <dbReference type="PROSITE" id="PS51746"/>
    </source>
</evidence>
<dbReference type="InterPro" id="IPR015655">
    <property type="entry name" value="PP2C"/>
</dbReference>
<dbReference type="GO" id="GO:0004722">
    <property type="term" value="F:protein serine/threonine phosphatase activity"/>
    <property type="evidence" value="ECO:0007669"/>
    <property type="project" value="InterPro"/>
</dbReference>
<dbReference type="Gene3D" id="3.60.40.10">
    <property type="entry name" value="PPM-type phosphatase domain"/>
    <property type="match status" value="1"/>
</dbReference>
<dbReference type="PANTHER" id="PTHR47992">
    <property type="entry name" value="PROTEIN PHOSPHATASE"/>
    <property type="match status" value="1"/>
</dbReference>
<comment type="caution">
    <text evidence="2">The sequence shown here is derived from an EMBL/GenBank/DDBJ whole genome shotgun (WGS) entry which is preliminary data.</text>
</comment>
<dbReference type="PROSITE" id="PS51746">
    <property type="entry name" value="PPM_2"/>
    <property type="match status" value="1"/>
</dbReference>
<proteinExistence type="predicted"/>
<dbReference type="SMART" id="SM00331">
    <property type="entry name" value="PP2C_SIG"/>
    <property type="match status" value="1"/>
</dbReference>
<dbReference type="SUPFAM" id="SSF81606">
    <property type="entry name" value="PP2C-like"/>
    <property type="match status" value="1"/>
</dbReference>
<dbReference type="OrthoDB" id="9801841at2"/>
<dbReference type="Pfam" id="PF13672">
    <property type="entry name" value="PP2C_2"/>
    <property type="match status" value="1"/>
</dbReference>
<sequence>MTHVGRYRQNNEDSFLALTYDAREVHYLGKVGESSLAQGDFVFAVSDGMGGAKSGEFASRMVVQQVMRLMPRSYKLAVEGINQGFGDVLEEICHQVHAEISKMGRMYHECAGMGATLSLACFSTEFMHFAHVGDSRIYYLPSGGSMIQVTEDHSHVGWLRRQGKLNEREARMHPAKNRLDQALGAGQQNVRPHIGSVRYQSGDRFLICSDGITDALWDFRIADHLSAPADEKPRAYKVVEHAVAESGRDNCTAICIEVE</sequence>
<evidence type="ECO:0000313" key="3">
    <source>
        <dbReference type="Proteomes" id="UP000321577"/>
    </source>
</evidence>
<organism evidence="2 3">
    <name type="scientific">Brevifollis gellanilyticus</name>
    <dbReference type="NCBI Taxonomy" id="748831"/>
    <lineage>
        <taxon>Bacteria</taxon>
        <taxon>Pseudomonadati</taxon>
        <taxon>Verrucomicrobiota</taxon>
        <taxon>Verrucomicrobiia</taxon>
        <taxon>Verrucomicrobiales</taxon>
        <taxon>Verrucomicrobiaceae</taxon>
    </lineage>
</organism>
<reference evidence="2 3" key="1">
    <citation type="submission" date="2019-07" db="EMBL/GenBank/DDBJ databases">
        <title>Whole genome shotgun sequence of Brevifollis gellanilyticus NBRC 108608.</title>
        <authorList>
            <person name="Hosoyama A."/>
            <person name="Uohara A."/>
            <person name="Ohji S."/>
            <person name="Ichikawa N."/>
        </authorList>
    </citation>
    <scope>NUCLEOTIDE SEQUENCE [LARGE SCALE GENOMIC DNA]</scope>
    <source>
        <strain evidence="2 3">NBRC 108608</strain>
    </source>
</reference>
<dbReference type="SMART" id="SM00332">
    <property type="entry name" value="PP2Cc"/>
    <property type="match status" value="1"/>
</dbReference>
<dbReference type="InterPro" id="IPR001932">
    <property type="entry name" value="PPM-type_phosphatase-like_dom"/>
</dbReference>
<gene>
    <name evidence="2" type="primary">prpC</name>
    <name evidence="2" type="ORF">BGE01nite_14070</name>
</gene>